<dbReference type="InterPro" id="IPR001647">
    <property type="entry name" value="HTH_TetR"/>
</dbReference>
<evidence type="ECO:0000313" key="5">
    <source>
        <dbReference type="Proteomes" id="UP001197247"/>
    </source>
</evidence>
<dbReference type="PROSITE" id="PS50977">
    <property type="entry name" value="HTH_TETR_2"/>
    <property type="match status" value="1"/>
</dbReference>
<evidence type="ECO:0000256" key="2">
    <source>
        <dbReference type="PROSITE-ProRule" id="PRU00335"/>
    </source>
</evidence>
<evidence type="ECO:0000259" key="3">
    <source>
        <dbReference type="PROSITE" id="PS50977"/>
    </source>
</evidence>
<dbReference type="PRINTS" id="PR00455">
    <property type="entry name" value="HTHTETR"/>
</dbReference>
<feature type="DNA-binding region" description="H-T-H motif" evidence="2">
    <location>
        <begin position="32"/>
        <end position="51"/>
    </location>
</feature>
<gene>
    <name evidence="4" type="ORF">KIH74_17505</name>
</gene>
<protein>
    <submittedName>
        <fullName evidence="4">TetR/AcrR family transcriptional regulator</fullName>
    </submittedName>
</protein>
<comment type="caution">
    <text evidence="4">The sequence shown here is derived from an EMBL/GenBank/DDBJ whole genome shotgun (WGS) entry which is preliminary data.</text>
</comment>
<dbReference type="PANTHER" id="PTHR30055:SF226">
    <property type="entry name" value="HTH-TYPE TRANSCRIPTIONAL REGULATOR PKSA"/>
    <property type="match status" value="1"/>
</dbReference>
<accession>A0ABS5TK29</accession>
<feature type="domain" description="HTH tetR-type" evidence="3">
    <location>
        <begin position="9"/>
        <end position="69"/>
    </location>
</feature>
<dbReference type="Proteomes" id="UP001197247">
    <property type="component" value="Unassembled WGS sequence"/>
</dbReference>
<proteinExistence type="predicted"/>
<evidence type="ECO:0000313" key="4">
    <source>
        <dbReference type="EMBL" id="MBT0770744.1"/>
    </source>
</evidence>
<dbReference type="SUPFAM" id="SSF46689">
    <property type="entry name" value="Homeodomain-like"/>
    <property type="match status" value="1"/>
</dbReference>
<dbReference type="Gene3D" id="1.10.357.10">
    <property type="entry name" value="Tetracycline Repressor, domain 2"/>
    <property type="match status" value="1"/>
</dbReference>
<dbReference type="PANTHER" id="PTHR30055">
    <property type="entry name" value="HTH-TYPE TRANSCRIPTIONAL REGULATOR RUTR"/>
    <property type="match status" value="1"/>
</dbReference>
<evidence type="ECO:0000256" key="1">
    <source>
        <dbReference type="ARBA" id="ARBA00023125"/>
    </source>
</evidence>
<keyword evidence="5" id="KW-1185">Reference proteome</keyword>
<name>A0ABS5TK29_9ACTN</name>
<organism evidence="4 5">
    <name type="scientific">Kineosporia corallincola</name>
    <dbReference type="NCBI Taxonomy" id="2835133"/>
    <lineage>
        <taxon>Bacteria</taxon>
        <taxon>Bacillati</taxon>
        <taxon>Actinomycetota</taxon>
        <taxon>Actinomycetes</taxon>
        <taxon>Kineosporiales</taxon>
        <taxon>Kineosporiaceae</taxon>
        <taxon>Kineosporia</taxon>
    </lineage>
</organism>
<dbReference type="Pfam" id="PF00440">
    <property type="entry name" value="TetR_N"/>
    <property type="match status" value="1"/>
</dbReference>
<dbReference type="InterPro" id="IPR050109">
    <property type="entry name" value="HTH-type_TetR-like_transc_reg"/>
</dbReference>
<dbReference type="EMBL" id="JAHBAY010000007">
    <property type="protein sequence ID" value="MBT0770744.1"/>
    <property type="molecule type" value="Genomic_DNA"/>
</dbReference>
<reference evidence="4 5" key="1">
    <citation type="submission" date="2021-05" db="EMBL/GenBank/DDBJ databases">
        <title>Kineosporia and Streptomyces sp. nov. two new marine actinobacteria isolated from Coral.</title>
        <authorList>
            <person name="Buangrab K."/>
            <person name="Sutthacheep M."/>
            <person name="Yeemin T."/>
            <person name="Harunari E."/>
            <person name="Igarashi Y."/>
            <person name="Kanchanasin P."/>
            <person name="Tanasupawat S."/>
            <person name="Phongsopitanun W."/>
        </authorList>
    </citation>
    <scope>NUCLEOTIDE SEQUENCE [LARGE SCALE GENOMIC DNA]</scope>
    <source>
        <strain evidence="4 5">J2-2</strain>
    </source>
</reference>
<sequence>MGLRERNAARTRETIIDTALSLFLERGYEATKMEDIAEAAGIGTSTLYRYFPTKDLLIIEPLAFRGKLVESLNSRPADEPLDIALGHVMTELFLADRGDPQQLRQIQQVVNANPAPRMRLLEEFVSERVRLEAAIAERLDRPPHDVFCVMTARLTTSLLEYMGDLAFRDEHDLSEEEIRELFRSLARQIEAEPPVFPVLREAF</sequence>
<dbReference type="InterPro" id="IPR009057">
    <property type="entry name" value="Homeodomain-like_sf"/>
</dbReference>
<dbReference type="RefSeq" id="WP_214157046.1">
    <property type="nucleotide sequence ID" value="NZ_JAHBAY010000007.1"/>
</dbReference>
<keyword evidence="1 2" id="KW-0238">DNA-binding</keyword>